<dbReference type="AlphaFoldDB" id="A0A645D379"/>
<dbReference type="Pfam" id="PF06560">
    <property type="entry name" value="GPI"/>
    <property type="match status" value="1"/>
</dbReference>
<feature type="domain" description="Glucose-6-phosphate isomerase prokaryote" evidence="7">
    <location>
        <begin position="47"/>
        <end position="165"/>
    </location>
</feature>
<dbReference type="EC" id="5.3.1.9" evidence="3"/>
<dbReference type="InterPro" id="IPR010551">
    <property type="entry name" value="G6P_isomerase_prok"/>
</dbReference>
<comment type="pathway">
    <text evidence="1">Carbohydrate degradation; glycolysis; D-glyceraldehyde 3-phosphate and glycerone phosphate from D-glucose: step 2/4.</text>
</comment>
<dbReference type="UniPathway" id="UPA00109">
    <property type="reaction ID" value="UER00181"/>
</dbReference>
<keyword evidence="8" id="KW-0413">Isomerase</keyword>
<comment type="caution">
    <text evidence="8">The sequence shown here is derived from an EMBL/GenBank/DDBJ whole genome shotgun (WGS) entry which is preliminary data.</text>
</comment>
<dbReference type="GO" id="GO:0006094">
    <property type="term" value="P:gluconeogenesis"/>
    <property type="evidence" value="ECO:0007669"/>
    <property type="project" value="UniProtKB-KW"/>
</dbReference>
<protein>
    <recommendedName>
        <fullName evidence="3">glucose-6-phosphate isomerase</fullName>
        <ecNumber evidence="3">5.3.1.9</ecNumber>
    </recommendedName>
</protein>
<evidence type="ECO:0000313" key="8">
    <source>
        <dbReference type="EMBL" id="MPM83528.1"/>
    </source>
</evidence>
<keyword evidence="4" id="KW-0312">Gluconeogenesis</keyword>
<organism evidence="8">
    <name type="scientific">bioreactor metagenome</name>
    <dbReference type="NCBI Taxonomy" id="1076179"/>
    <lineage>
        <taxon>unclassified sequences</taxon>
        <taxon>metagenomes</taxon>
        <taxon>ecological metagenomes</taxon>
    </lineage>
</organism>
<dbReference type="EMBL" id="VSSQ01032304">
    <property type="protein sequence ID" value="MPM83528.1"/>
    <property type="molecule type" value="Genomic_DNA"/>
</dbReference>
<dbReference type="InterPro" id="IPR014710">
    <property type="entry name" value="RmlC-like_jellyroll"/>
</dbReference>
<comment type="catalytic activity">
    <reaction evidence="6">
        <text>alpha-D-glucose 6-phosphate = beta-D-fructose 6-phosphate</text>
        <dbReference type="Rhea" id="RHEA:11816"/>
        <dbReference type="ChEBI" id="CHEBI:57634"/>
        <dbReference type="ChEBI" id="CHEBI:58225"/>
        <dbReference type="EC" id="5.3.1.9"/>
    </reaction>
</comment>
<dbReference type="GO" id="GO:0004347">
    <property type="term" value="F:glucose-6-phosphate isomerase activity"/>
    <property type="evidence" value="ECO:0007669"/>
    <property type="project" value="UniProtKB-EC"/>
</dbReference>
<evidence type="ECO:0000256" key="6">
    <source>
        <dbReference type="ARBA" id="ARBA00029321"/>
    </source>
</evidence>
<evidence type="ECO:0000256" key="3">
    <source>
        <dbReference type="ARBA" id="ARBA00011952"/>
    </source>
</evidence>
<sequence length="188" mass="21019">MMLISEPNAVFSLTAGITGCSADKSIKTYGEAQNFFAAVDLKLDLSTIMYEVYRTINTESGSKPDLMWGLTVLYPITVNNEFNMTRGHFHQDDTKSEVYYGVEGEGLLLLMDKKGTTWAEKVFPGSVHLIDGQHGHRLVNTSGNQALKVIACWSKHAGYDYQYVEEHPFGFRIFAGIDGLDIRRNVVL</sequence>
<reference evidence="8" key="1">
    <citation type="submission" date="2019-08" db="EMBL/GenBank/DDBJ databases">
        <authorList>
            <person name="Kucharzyk K."/>
            <person name="Murdoch R.W."/>
            <person name="Higgins S."/>
            <person name="Loffler F."/>
        </authorList>
    </citation>
    <scope>NUCLEOTIDE SEQUENCE</scope>
</reference>
<dbReference type="InterPro" id="IPR011051">
    <property type="entry name" value="RmlC_Cupin_sf"/>
</dbReference>
<dbReference type="GO" id="GO:0006096">
    <property type="term" value="P:glycolytic process"/>
    <property type="evidence" value="ECO:0007669"/>
    <property type="project" value="UniProtKB-UniPathway"/>
</dbReference>
<name>A0A645D379_9ZZZZ</name>
<evidence type="ECO:0000256" key="4">
    <source>
        <dbReference type="ARBA" id="ARBA00022432"/>
    </source>
</evidence>
<accession>A0A645D379</accession>
<evidence type="ECO:0000259" key="7">
    <source>
        <dbReference type="Pfam" id="PF06560"/>
    </source>
</evidence>
<evidence type="ECO:0000256" key="2">
    <source>
        <dbReference type="ARBA" id="ARBA00006542"/>
    </source>
</evidence>
<evidence type="ECO:0000256" key="1">
    <source>
        <dbReference type="ARBA" id="ARBA00004926"/>
    </source>
</evidence>
<dbReference type="CDD" id="cd02218">
    <property type="entry name" value="cupin_PGI"/>
    <property type="match status" value="1"/>
</dbReference>
<dbReference type="Gene3D" id="2.60.120.10">
    <property type="entry name" value="Jelly Rolls"/>
    <property type="match status" value="1"/>
</dbReference>
<keyword evidence="5" id="KW-0324">Glycolysis</keyword>
<dbReference type="GO" id="GO:0005737">
    <property type="term" value="C:cytoplasm"/>
    <property type="evidence" value="ECO:0007669"/>
    <property type="project" value="InterPro"/>
</dbReference>
<evidence type="ECO:0000256" key="5">
    <source>
        <dbReference type="ARBA" id="ARBA00023152"/>
    </source>
</evidence>
<gene>
    <name evidence="8" type="primary">pgiA_4</name>
    <name evidence="8" type="ORF">SDC9_130592</name>
</gene>
<dbReference type="SUPFAM" id="SSF51182">
    <property type="entry name" value="RmlC-like cupins"/>
    <property type="match status" value="1"/>
</dbReference>
<proteinExistence type="inferred from homology"/>
<comment type="similarity">
    <text evidence="2">Belongs to the archaeal-type GPI family.</text>
</comment>